<dbReference type="PANTHER" id="PTHR47027">
    <property type="entry name" value="REVERSE TRANSCRIPTASE DOMAIN-CONTAINING PROTEIN"/>
    <property type="match status" value="1"/>
</dbReference>
<dbReference type="AlphaFoldDB" id="A0AA88I522"/>
<protein>
    <recommendedName>
        <fullName evidence="3">Reverse transcriptase domain-containing protein</fullName>
    </recommendedName>
</protein>
<dbReference type="EMBL" id="JAVRJZ010000005">
    <property type="protein sequence ID" value="KAK2722933.1"/>
    <property type="molecule type" value="Genomic_DNA"/>
</dbReference>
<gene>
    <name evidence="1" type="ORF">QYM36_003203</name>
</gene>
<proteinExistence type="predicted"/>
<accession>A0AA88I522</accession>
<name>A0AA88I522_ARTSF</name>
<comment type="caution">
    <text evidence="1">The sequence shown here is derived from an EMBL/GenBank/DDBJ whole genome shotgun (WGS) entry which is preliminary data.</text>
</comment>
<dbReference type="Proteomes" id="UP001187531">
    <property type="component" value="Unassembled WGS sequence"/>
</dbReference>
<evidence type="ECO:0000313" key="2">
    <source>
        <dbReference type="Proteomes" id="UP001187531"/>
    </source>
</evidence>
<sequence length="412" mass="47152">MELIRIGLPGQFVQLVVNIYGSTKAVIRVFEKGVSRIFEQTRGVKQRSTLSPRLTRLLPLNSATKRFQLCCSPTIVLFALVAKTARELQILIDLMAEYLESMKLLLNLGKTEIMIFDKGGRRNLVENEKSWFKGQEIKVVEKAKYLGFTMTPNCSWRELLNEMSKRDLQKAFDSVDRELVTMELIKIGLPGQFAQLVANIYGSTKAVIRVSGKGVSRICVQTRGIKQRSTLSPRLTRLLPLNSATKRFQLCCWPTIVLFALVAKTARELQILIDLMAEYLESMKLLLNHGKTEIMIFDKGGRRNLVENEKSWFKGQEIKVVEKAKNLGFTMTPNCSWKELLNEMSKRGKAAVGALLRNDLVKKSKSLKMFKEIFDLKIKPEIHYRAELWGLEAVDKLESVQFRYYKRLVGLH</sequence>
<keyword evidence="2" id="KW-1185">Reference proteome</keyword>
<reference evidence="1" key="1">
    <citation type="submission" date="2023-07" db="EMBL/GenBank/DDBJ databases">
        <title>Chromosome-level genome assembly of Artemia franciscana.</title>
        <authorList>
            <person name="Jo E."/>
        </authorList>
    </citation>
    <scope>NUCLEOTIDE SEQUENCE</scope>
    <source>
        <tissue evidence="1">Whole body</tissue>
    </source>
</reference>
<organism evidence="1 2">
    <name type="scientific">Artemia franciscana</name>
    <name type="common">Brine shrimp</name>
    <name type="synonym">Artemia sanfranciscana</name>
    <dbReference type="NCBI Taxonomy" id="6661"/>
    <lineage>
        <taxon>Eukaryota</taxon>
        <taxon>Metazoa</taxon>
        <taxon>Ecdysozoa</taxon>
        <taxon>Arthropoda</taxon>
        <taxon>Crustacea</taxon>
        <taxon>Branchiopoda</taxon>
        <taxon>Anostraca</taxon>
        <taxon>Artemiidae</taxon>
        <taxon>Artemia</taxon>
    </lineage>
</organism>
<evidence type="ECO:0008006" key="3">
    <source>
        <dbReference type="Google" id="ProtNLM"/>
    </source>
</evidence>
<dbReference type="PANTHER" id="PTHR47027:SF20">
    <property type="entry name" value="REVERSE TRANSCRIPTASE-LIKE PROTEIN WITH RNA-DIRECTED DNA POLYMERASE DOMAIN"/>
    <property type="match status" value="1"/>
</dbReference>
<evidence type="ECO:0000313" key="1">
    <source>
        <dbReference type="EMBL" id="KAK2722933.1"/>
    </source>
</evidence>